<dbReference type="OrthoDB" id="694740at2759"/>
<feature type="compositionally biased region" description="Low complexity" evidence="1">
    <location>
        <begin position="8"/>
        <end position="31"/>
    </location>
</feature>
<dbReference type="Pfam" id="PF13963">
    <property type="entry name" value="Transpos_assoc"/>
    <property type="match status" value="1"/>
</dbReference>
<evidence type="ECO:0000256" key="1">
    <source>
        <dbReference type="SAM" id="MobiDB-lite"/>
    </source>
</evidence>
<protein>
    <recommendedName>
        <fullName evidence="2">Transposase-associated domain-containing protein</fullName>
    </recommendedName>
</protein>
<evidence type="ECO:0000313" key="3">
    <source>
        <dbReference type="EMBL" id="TVU06382.1"/>
    </source>
</evidence>
<dbReference type="AlphaFoldDB" id="A0A5J9T4X2"/>
<feature type="non-terminal residue" evidence="3">
    <location>
        <position position="1"/>
    </location>
</feature>
<dbReference type="InterPro" id="IPR029480">
    <property type="entry name" value="Transpos_assoc"/>
</dbReference>
<name>A0A5J9T4X2_9POAL</name>
<dbReference type="Gramene" id="TVU06382">
    <property type="protein sequence ID" value="TVU06382"/>
    <property type="gene ID" value="EJB05_49594"/>
</dbReference>
<gene>
    <name evidence="3" type="ORF">EJB05_49594</name>
</gene>
<feature type="region of interest" description="Disordered" evidence="1">
    <location>
        <begin position="223"/>
        <end position="242"/>
    </location>
</feature>
<evidence type="ECO:0000259" key="2">
    <source>
        <dbReference type="Pfam" id="PF13963"/>
    </source>
</evidence>
<organism evidence="3 4">
    <name type="scientific">Eragrostis curvula</name>
    <name type="common">weeping love grass</name>
    <dbReference type="NCBI Taxonomy" id="38414"/>
    <lineage>
        <taxon>Eukaryota</taxon>
        <taxon>Viridiplantae</taxon>
        <taxon>Streptophyta</taxon>
        <taxon>Embryophyta</taxon>
        <taxon>Tracheophyta</taxon>
        <taxon>Spermatophyta</taxon>
        <taxon>Magnoliopsida</taxon>
        <taxon>Liliopsida</taxon>
        <taxon>Poales</taxon>
        <taxon>Poaceae</taxon>
        <taxon>PACMAD clade</taxon>
        <taxon>Chloridoideae</taxon>
        <taxon>Eragrostideae</taxon>
        <taxon>Eragrostidinae</taxon>
        <taxon>Eragrostis</taxon>
    </lineage>
</organism>
<dbReference type="Proteomes" id="UP000324897">
    <property type="component" value="Unassembled WGS sequence"/>
</dbReference>
<sequence length="242" mass="26883">MPPPTLVRRAATRPGHPGPRAAARAGGAARPRQLRLSRAHLPRPRTQARWPRAESRALSLSEPASSCCLVAVQEQARLWRYAAESPYTVCCGDTRYARAAVEITSYVSCCSTRSFAAAQRQTDEYMKGVDMFLEFAFSNSAKGNKILCPCKICQNSCWRVRDAVREHLICDGFAEGYITWVNHGEQSSSVFPNSMQYDSVEVESSNEEDDITVLLQDLANGLDDMGDLEMKDDKKSSRLSKP</sequence>
<feature type="region of interest" description="Disordered" evidence="1">
    <location>
        <begin position="1"/>
        <end position="33"/>
    </location>
</feature>
<comment type="caution">
    <text evidence="3">The sequence shown here is derived from an EMBL/GenBank/DDBJ whole genome shotgun (WGS) entry which is preliminary data.</text>
</comment>
<keyword evidence="4" id="KW-1185">Reference proteome</keyword>
<evidence type="ECO:0000313" key="4">
    <source>
        <dbReference type="Proteomes" id="UP000324897"/>
    </source>
</evidence>
<accession>A0A5J9T4X2</accession>
<proteinExistence type="predicted"/>
<feature type="domain" description="Transposase-associated" evidence="2">
    <location>
        <begin position="118"/>
        <end position="185"/>
    </location>
</feature>
<dbReference type="EMBL" id="RWGY01000051">
    <property type="protein sequence ID" value="TVU06382.1"/>
    <property type="molecule type" value="Genomic_DNA"/>
</dbReference>
<reference evidence="3 4" key="1">
    <citation type="journal article" date="2019" name="Sci. Rep.">
        <title>A high-quality genome of Eragrostis curvula grass provides insights into Poaceae evolution and supports new strategies to enhance forage quality.</title>
        <authorList>
            <person name="Carballo J."/>
            <person name="Santos B.A.C.M."/>
            <person name="Zappacosta D."/>
            <person name="Garbus I."/>
            <person name="Selva J.P."/>
            <person name="Gallo C.A."/>
            <person name="Diaz A."/>
            <person name="Albertini E."/>
            <person name="Caccamo M."/>
            <person name="Echenique V."/>
        </authorList>
    </citation>
    <scope>NUCLEOTIDE SEQUENCE [LARGE SCALE GENOMIC DNA]</scope>
    <source>
        <strain evidence="4">cv. Victoria</strain>
        <tissue evidence="3">Leaf</tissue>
    </source>
</reference>